<dbReference type="PROSITE" id="PS50174">
    <property type="entry name" value="G_PATCH"/>
    <property type="match status" value="1"/>
</dbReference>
<reference evidence="9" key="1">
    <citation type="submission" date="2023-02" db="EMBL/GenBank/DDBJ databases">
        <title>Genome of toxic invasive species Heracleum sosnowskyi carries increased number of genes despite the absence of recent whole-genome duplications.</title>
        <authorList>
            <person name="Schelkunov M."/>
            <person name="Shtratnikova V."/>
            <person name="Makarenko M."/>
            <person name="Klepikova A."/>
            <person name="Omelchenko D."/>
            <person name="Novikova G."/>
            <person name="Obukhova E."/>
            <person name="Bogdanov V."/>
            <person name="Penin A."/>
            <person name="Logacheva M."/>
        </authorList>
    </citation>
    <scope>NUCLEOTIDE SEQUENCE</scope>
    <source>
        <strain evidence="9">Hsosn_3</strain>
        <tissue evidence="9">Leaf</tissue>
    </source>
</reference>
<sequence length="445" mass="50514">MENYVCREKRAQTKDDALYGVFASDDSDSYDHTSKKRKIYDLSRKTDLSKPVSFVSTGSVMPRQEIDKISEKHYDQCNDDRHAGLGLGFSSNGEGKVAAEEGEVEVDMDDNYLPTCFGRMIKEGAELRREKEKSKINKKLTQEGRKEVNNQGNLGMKLLEKAGYKGSGGLGKNEQGIVAPIEAKLRPRNMGLGYNEYKEASLPTLEELEEKKSLPDVKSSENRCEEKLWSKKARSKKKKRSYVSVEELLAKKGEQGFEVVQKVFDMRGPQVRILTNLENLNAEEKARENDIPMPELQYNVRLIVDLAELDLQKLDRDLRIERETVVSLQQEKERLNQEVVNQKKQLDNMEEIVAFLDTVGNESLPGTLTLTSLAKSFGNLQRQYADDYKLYNLSCIACSFAMPLFVRVFQGWDPLQNPTHGLEVISSWKNLLQGDLTDSGSPYTL</sequence>
<evidence type="ECO:0000256" key="4">
    <source>
        <dbReference type="ARBA" id="ARBA00022728"/>
    </source>
</evidence>
<keyword evidence="6" id="KW-0539">Nucleus</keyword>
<keyword evidence="5" id="KW-0508">mRNA splicing</keyword>
<proteinExistence type="inferred from homology"/>
<evidence type="ECO:0000256" key="7">
    <source>
        <dbReference type="SAM" id="Coils"/>
    </source>
</evidence>
<keyword evidence="7" id="KW-0175">Coiled coil</keyword>
<dbReference type="EMBL" id="JAUIZM010000014">
    <property type="protein sequence ID" value="KAK1352919.1"/>
    <property type="molecule type" value="Genomic_DNA"/>
</dbReference>
<protein>
    <submittedName>
        <fullName evidence="9">Septin and tuftelin-interacting protein 1-like</fullName>
    </submittedName>
</protein>
<reference evidence="9" key="2">
    <citation type="submission" date="2023-05" db="EMBL/GenBank/DDBJ databases">
        <authorList>
            <person name="Schelkunov M.I."/>
        </authorList>
    </citation>
    <scope>NUCLEOTIDE SEQUENCE</scope>
    <source>
        <strain evidence="9">Hsosn_3</strain>
        <tissue evidence="9">Leaf</tissue>
    </source>
</reference>
<name>A0AAD8GRL1_9APIA</name>
<dbReference type="InterPro" id="IPR045211">
    <property type="entry name" value="TFP11/STIP/Ntr1"/>
</dbReference>
<dbReference type="Pfam" id="PF01585">
    <property type="entry name" value="G-patch"/>
    <property type="match status" value="1"/>
</dbReference>
<comment type="similarity">
    <text evidence="2">Belongs to the TFP11/STIP family.</text>
</comment>
<dbReference type="Pfam" id="PF12457">
    <property type="entry name" value="TIP_N"/>
    <property type="match status" value="1"/>
</dbReference>
<evidence type="ECO:0000256" key="2">
    <source>
        <dbReference type="ARBA" id="ARBA00010900"/>
    </source>
</evidence>
<keyword evidence="10" id="KW-1185">Reference proteome</keyword>
<organism evidence="9 10">
    <name type="scientific">Heracleum sosnowskyi</name>
    <dbReference type="NCBI Taxonomy" id="360622"/>
    <lineage>
        <taxon>Eukaryota</taxon>
        <taxon>Viridiplantae</taxon>
        <taxon>Streptophyta</taxon>
        <taxon>Embryophyta</taxon>
        <taxon>Tracheophyta</taxon>
        <taxon>Spermatophyta</taxon>
        <taxon>Magnoliopsida</taxon>
        <taxon>eudicotyledons</taxon>
        <taxon>Gunneridae</taxon>
        <taxon>Pentapetalae</taxon>
        <taxon>asterids</taxon>
        <taxon>campanulids</taxon>
        <taxon>Apiales</taxon>
        <taxon>Apiaceae</taxon>
        <taxon>Apioideae</taxon>
        <taxon>apioid superclade</taxon>
        <taxon>Tordylieae</taxon>
        <taxon>Tordyliinae</taxon>
        <taxon>Heracleum</taxon>
    </lineage>
</organism>
<evidence type="ECO:0000256" key="3">
    <source>
        <dbReference type="ARBA" id="ARBA00022664"/>
    </source>
</evidence>
<dbReference type="GO" id="GO:0000390">
    <property type="term" value="P:spliceosomal complex disassembly"/>
    <property type="evidence" value="ECO:0007669"/>
    <property type="project" value="InterPro"/>
</dbReference>
<evidence type="ECO:0000259" key="8">
    <source>
        <dbReference type="PROSITE" id="PS50174"/>
    </source>
</evidence>
<dbReference type="PANTHER" id="PTHR23329:SF1">
    <property type="entry name" value="TUFTELIN-INTERACTING PROTEIN 11"/>
    <property type="match status" value="1"/>
</dbReference>
<evidence type="ECO:0000256" key="1">
    <source>
        <dbReference type="ARBA" id="ARBA00004123"/>
    </source>
</evidence>
<dbReference type="InterPro" id="IPR022159">
    <property type="entry name" value="STIP/TFIP11_N"/>
</dbReference>
<evidence type="ECO:0000256" key="5">
    <source>
        <dbReference type="ARBA" id="ARBA00023187"/>
    </source>
</evidence>
<accession>A0AAD8GRL1</accession>
<dbReference type="InterPro" id="IPR022783">
    <property type="entry name" value="GCFC_dom"/>
</dbReference>
<dbReference type="SMART" id="SM00443">
    <property type="entry name" value="G_patch"/>
    <property type="match status" value="1"/>
</dbReference>
<evidence type="ECO:0000313" key="10">
    <source>
        <dbReference type="Proteomes" id="UP001237642"/>
    </source>
</evidence>
<keyword evidence="3" id="KW-0507">mRNA processing</keyword>
<comment type="caution">
    <text evidence="9">The sequence shown here is derived from an EMBL/GenBank/DDBJ whole genome shotgun (WGS) entry which is preliminary data.</text>
</comment>
<gene>
    <name evidence="9" type="ORF">POM88_052757</name>
</gene>
<dbReference type="AlphaFoldDB" id="A0AAD8GRL1"/>
<dbReference type="Pfam" id="PF07842">
    <property type="entry name" value="GCFC"/>
    <property type="match status" value="1"/>
</dbReference>
<feature type="domain" description="G-patch" evidence="8">
    <location>
        <begin position="151"/>
        <end position="197"/>
    </location>
</feature>
<dbReference type="GO" id="GO:0071008">
    <property type="term" value="C:U2-type post-mRNA release spliceosomal complex"/>
    <property type="evidence" value="ECO:0007669"/>
    <property type="project" value="TreeGrafter"/>
</dbReference>
<comment type="subcellular location">
    <subcellularLocation>
        <location evidence="1">Nucleus</location>
    </subcellularLocation>
</comment>
<dbReference type="PANTHER" id="PTHR23329">
    <property type="entry name" value="TUFTELIN-INTERACTING PROTEIN 11-RELATED"/>
    <property type="match status" value="1"/>
</dbReference>
<dbReference type="InterPro" id="IPR000467">
    <property type="entry name" value="G_patch_dom"/>
</dbReference>
<feature type="coiled-coil region" evidence="7">
    <location>
        <begin position="304"/>
        <end position="352"/>
    </location>
</feature>
<dbReference type="Proteomes" id="UP001237642">
    <property type="component" value="Unassembled WGS sequence"/>
</dbReference>
<evidence type="ECO:0000256" key="6">
    <source>
        <dbReference type="ARBA" id="ARBA00023242"/>
    </source>
</evidence>
<evidence type="ECO:0000313" key="9">
    <source>
        <dbReference type="EMBL" id="KAK1352919.1"/>
    </source>
</evidence>
<dbReference type="GO" id="GO:0003676">
    <property type="term" value="F:nucleic acid binding"/>
    <property type="evidence" value="ECO:0007669"/>
    <property type="project" value="InterPro"/>
</dbReference>
<keyword evidence="4" id="KW-0747">Spliceosome</keyword>